<feature type="chain" id="PRO_5034168100" description="DUF7137 domain-containing protein" evidence="3">
    <location>
        <begin position="21"/>
        <end position="306"/>
    </location>
</feature>
<feature type="compositionally biased region" description="Polar residues" evidence="1">
    <location>
        <begin position="99"/>
        <end position="122"/>
    </location>
</feature>
<organism evidence="5 6">
    <name type="scientific">Mucor saturninus</name>
    <dbReference type="NCBI Taxonomy" id="64648"/>
    <lineage>
        <taxon>Eukaryota</taxon>
        <taxon>Fungi</taxon>
        <taxon>Fungi incertae sedis</taxon>
        <taxon>Mucoromycota</taxon>
        <taxon>Mucoromycotina</taxon>
        <taxon>Mucoromycetes</taxon>
        <taxon>Mucorales</taxon>
        <taxon>Mucorineae</taxon>
        <taxon>Mucoraceae</taxon>
        <taxon>Mucor</taxon>
    </lineage>
</organism>
<dbReference type="OrthoDB" id="2435509at2759"/>
<reference evidence="5" key="1">
    <citation type="submission" date="2020-12" db="EMBL/GenBank/DDBJ databases">
        <title>Metabolic potential, ecology and presence of endohyphal bacteria is reflected in genomic diversity of Mucoromycotina.</title>
        <authorList>
            <person name="Muszewska A."/>
            <person name="Okrasinska A."/>
            <person name="Steczkiewicz K."/>
            <person name="Drgas O."/>
            <person name="Orlowska M."/>
            <person name="Perlinska-Lenart U."/>
            <person name="Aleksandrzak-Piekarczyk T."/>
            <person name="Szatraj K."/>
            <person name="Zielenkiewicz U."/>
            <person name="Pilsyk S."/>
            <person name="Malc E."/>
            <person name="Mieczkowski P."/>
            <person name="Kruszewska J.S."/>
            <person name="Biernat P."/>
            <person name="Pawlowska J."/>
        </authorList>
    </citation>
    <scope>NUCLEOTIDE SEQUENCE</scope>
    <source>
        <strain evidence="5">WA0000017839</strain>
    </source>
</reference>
<proteinExistence type="predicted"/>
<gene>
    <name evidence="5" type="ORF">INT47_013100</name>
</gene>
<evidence type="ECO:0000259" key="4">
    <source>
        <dbReference type="Pfam" id="PF23585"/>
    </source>
</evidence>
<keyword evidence="2" id="KW-1133">Transmembrane helix</keyword>
<feature type="transmembrane region" description="Helical" evidence="2">
    <location>
        <begin position="283"/>
        <end position="305"/>
    </location>
</feature>
<dbReference type="EMBL" id="JAEPRD010000060">
    <property type="protein sequence ID" value="KAG2202484.1"/>
    <property type="molecule type" value="Genomic_DNA"/>
</dbReference>
<keyword evidence="2" id="KW-0472">Membrane</keyword>
<dbReference type="Pfam" id="PF23585">
    <property type="entry name" value="DUF7137"/>
    <property type="match status" value="1"/>
</dbReference>
<keyword evidence="2" id="KW-0812">Transmembrane</keyword>
<keyword evidence="6" id="KW-1185">Reference proteome</keyword>
<keyword evidence="3" id="KW-0732">Signal</keyword>
<comment type="caution">
    <text evidence="5">The sequence shown here is derived from an EMBL/GenBank/DDBJ whole genome shotgun (WGS) entry which is preliminary data.</text>
</comment>
<evidence type="ECO:0000313" key="5">
    <source>
        <dbReference type="EMBL" id="KAG2202484.1"/>
    </source>
</evidence>
<dbReference type="InterPro" id="IPR055561">
    <property type="entry name" value="DUF7137"/>
</dbReference>
<protein>
    <recommendedName>
        <fullName evidence="4">DUF7137 domain-containing protein</fullName>
    </recommendedName>
</protein>
<evidence type="ECO:0000313" key="6">
    <source>
        <dbReference type="Proteomes" id="UP000603453"/>
    </source>
</evidence>
<dbReference type="PANTHER" id="PTHR42028:SF1">
    <property type="entry name" value="YALI0E30657P"/>
    <property type="match status" value="1"/>
</dbReference>
<feature type="signal peptide" evidence="3">
    <location>
        <begin position="1"/>
        <end position="20"/>
    </location>
</feature>
<accession>A0A8H7R0Y2</accession>
<dbReference type="PANTHER" id="PTHR42028">
    <property type="entry name" value="CHROMOSOME 1, WHOLE GENOME SHOTGUN SEQUENCE"/>
    <property type="match status" value="1"/>
</dbReference>
<evidence type="ECO:0000256" key="2">
    <source>
        <dbReference type="SAM" id="Phobius"/>
    </source>
</evidence>
<evidence type="ECO:0000256" key="1">
    <source>
        <dbReference type="SAM" id="MobiDB-lite"/>
    </source>
</evidence>
<feature type="compositionally biased region" description="Low complexity" evidence="1">
    <location>
        <begin position="40"/>
        <end position="76"/>
    </location>
</feature>
<evidence type="ECO:0000256" key="3">
    <source>
        <dbReference type="SAM" id="SignalP"/>
    </source>
</evidence>
<feature type="region of interest" description="Disordered" evidence="1">
    <location>
        <begin position="33"/>
        <end position="123"/>
    </location>
</feature>
<feature type="domain" description="DUF7137" evidence="4">
    <location>
        <begin position="137"/>
        <end position="270"/>
    </location>
</feature>
<sequence>MRIYIIYFVLLLPIVWTVDAHGQYIKRAEETGGIQPSLPQPTDANNNPQQPQQPQQQPQQPQPTPTATAVVTAQTNSGGPPVGNSMPQQQQPGGGPMNTAVSPPSNGTHANATQSVPPNNANPFVGKPTYASFSNDIPPAYLTWKKPIPNQTFPPLYKIGVSNITFEWTVDPNVLKVQPANLTVALANPQKQTFTATIVPGTATSANWDLAHLQPGSPLMVGYYTVWVYDQRGPKAFPSPGWLMPDSRLVVAMYSTEAYVGRTDSMFCPTCYLGGGSSFRESFLPLLTAVGIAVFTSAVMIISILN</sequence>
<dbReference type="AlphaFoldDB" id="A0A8H7R0Y2"/>
<dbReference type="Proteomes" id="UP000603453">
    <property type="component" value="Unassembled WGS sequence"/>
</dbReference>
<name>A0A8H7R0Y2_9FUNG</name>